<dbReference type="InterPro" id="IPR032508">
    <property type="entry name" value="FecR_C"/>
</dbReference>
<accession>A0A6G9AFQ9</accession>
<dbReference type="PANTHER" id="PTHR30273:SF2">
    <property type="entry name" value="PROTEIN FECR"/>
    <property type="match status" value="1"/>
</dbReference>
<feature type="transmembrane region" description="Helical" evidence="1">
    <location>
        <begin position="93"/>
        <end position="111"/>
    </location>
</feature>
<proteinExistence type="predicted"/>
<evidence type="ECO:0000256" key="1">
    <source>
        <dbReference type="SAM" id="Phobius"/>
    </source>
</evidence>
<evidence type="ECO:0000313" key="4">
    <source>
        <dbReference type="EMBL" id="QIP11149.1"/>
    </source>
</evidence>
<keyword evidence="5" id="KW-1185">Reference proteome</keyword>
<dbReference type="Pfam" id="PF04773">
    <property type="entry name" value="FecR"/>
    <property type="match status" value="1"/>
</dbReference>
<evidence type="ECO:0000313" key="5">
    <source>
        <dbReference type="Proteomes" id="UP000501802"/>
    </source>
</evidence>
<reference evidence="4 5" key="1">
    <citation type="submission" date="2020-03" db="EMBL/GenBank/DDBJ databases">
        <authorList>
            <person name="Kim M.K."/>
        </authorList>
    </citation>
    <scope>NUCLEOTIDE SEQUENCE [LARGE SCALE GENOMIC DNA]</scope>
    <source>
        <strain evidence="4 5">BT328</strain>
    </source>
</reference>
<dbReference type="AlphaFoldDB" id="A0A6G9AFQ9"/>
<keyword evidence="1" id="KW-0812">Transmembrane</keyword>
<dbReference type="EMBL" id="CP050063">
    <property type="protein sequence ID" value="QIP11149.1"/>
    <property type="molecule type" value="Genomic_DNA"/>
</dbReference>
<dbReference type="InterPro" id="IPR012373">
    <property type="entry name" value="Ferrdict_sens_TM"/>
</dbReference>
<feature type="domain" description="Protein FecR C-terminal" evidence="3">
    <location>
        <begin position="261"/>
        <end position="329"/>
    </location>
</feature>
<dbReference type="GO" id="GO:0016989">
    <property type="term" value="F:sigma factor antagonist activity"/>
    <property type="evidence" value="ECO:0007669"/>
    <property type="project" value="TreeGrafter"/>
</dbReference>
<gene>
    <name evidence="4" type="ORF">G8759_00055</name>
</gene>
<dbReference type="PANTHER" id="PTHR30273">
    <property type="entry name" value="PERIPLASMIC SIGNAL SENSOR AND SIGMA FACTOR ACTIVATOR FECR-RELATED"/>
    <property type="match status" value="1"/>
</dbReference>
<dbReference type="InterPro" id="IPR006860">
    <property type="entry name" value="FecR"/>
</dbReference>
<dbReference type="Gene3D" id="2.60.120.1440">
    <property type="match status" value="1"/>
</dbReference>
<keyword evidence="1" id="KW-1133">Transmembrane helix</keyword>
<dbReference type="KEGG" id="spib:G8759_00055"/>
<evidence type="ECO:0000259" key="2">
    <source>
        <dbReference type="Pfam" id="PF04773"/>
    </source>
</evidence>
<sequence>MTEELLQKYFANQVTPDEARRVLAWFDTEDGQTYLTGRLNDQLSSTDWHAPPGIPAPDADQMLYAMRQRMADRSPDRETPVRRLGWFSRPMRWAAVLAGALLLATAAFFGYRELYPVDLIQHTAYGKTTRLTLSDGSMVTLNGNSCLRYAPHWKSGQIREVWLSGEGFFHVTHQRNHERFVVHLPNKLNIEVLGTQFNVLARESRAKVVLNNGKIQLDVGERSKDKLIMKPGDLVYADVKTKEYYRKRVDPATQSAWQTGKLKFEGTSLREVAQMLEDTYGVTVVINDPDLRRQTLSGTIPNQSMQTILNGLSTLFDLHITQQNNQIIIQRTSLPQP</sequence>
<dbReference type="Pfam" id="PF16344">
    <property type="entry name" value="FecR_C"/>
    <property type="match status" value="1"/>
</dbReference>
<dbReference type="Gene3D" id="3.55.50.30">
    <property type="match status" value="1"/>
</dbReference>
<keyword evidence="1" id="KW-0472">Membrane</keyword>
<feature type="domain" description="FecR protein" evidence="2">
    <location>
        <begin position="123"/>
        <end position="215"/>
    </location>
</feature>
<dbReference type="Proteomes" id="UP000501802">
    <property type="component" value="Chromosome"/>
</dbReference>
<organism evidence="4 5">
    <name type="scientific">Spirosoma aureum</name>
    <dbReference type="NCBI Taxonomy" id="2692134"/>
    <lineage>
        <taxon>Bacteria</taxon>
        <taxon>Pseudomonadati</taxon>
        <taxon>Bacteroidota</taxon>
        <taxon>Cytophagia</taxon>
        <taxon>Cytophagales</taxon>
        <taxon>Cytophagaceae</taxon>
        <taxon>Spirosoma</taxon>
    </lineage>
</organism>
<protein>
    <submittedName>
        <fullName evidence="4">DUF4974 domain-containing protein</fullName>
    </submittedName>
</protein>
<dbReference type="PIRSF" id="PIRSF018266">
    <property type="entry name" value="FecR"/>
    <property type="match status" value="1"/>
</dbReference>
<name>A0A6G9AFQ9_9BACT</name>
<dbReference type="RefSeq" id="WP_167204127.1">
    <property type="nucleotide sequence ID" value="NZ_CP050063.1"/>
</dbReference>
<evidence type="ECO:0000259" key="3">
    <source>
        <dbReference type="Pfam" id="PF16344"/>
    </source>
</evidence>